<evidence type="ECO:0000313" key="1">
    <source>
        <dbReference type="EMBL" id="CAF3416961.1"/>
    </source>
</evidence>
<organism evidence="2 4">
    <name type="scientific">Rotaria socialis</name>
    <dbReference type="NCBI Taxonomy" id="392032"/>
    <lineage>
        <taxon>Eukaryota</taxon>
        <taxon>Metazoa</taxon>
        <taxon>Spiralia</taxon>
        <taxon>Gnathifera</taxon>
        <taxon>Rotifera</taxon>
        <taxon>Eurotatoria</taxon>
        <taxon>Bdelloidea</taxon>
        <taxon>Philodinida</taxon>
        <taxon>Philodinidae</taxon>
        <taxon>Rotaria</taxon>
    </lineage>
</organism>
<dbReference type="InterPro" id="IPR016187">
    <property type="entry name" value="CTDL_fold"/>
</dbReference>
<dbReference type="AlphaFoldDB" id="A0A818TT53"/>
<evidence type="ECO:0000313" key="3">
    <source>
        <dbReference type="EMBL" id="CAF4623064.1"/>
    </source>
</evidence>
<evidence type="ECO:0008006" key="5">
    <source>
        <dbReference type="Google" id="ProtNLM"/>
    </source>
</evidence>
<comment type="caution">
    <text evidence="2">The sequence shown here is derived from an EMBL/GenBank/DDBJ whole genome shotgun (WGS) entry which is preliminary data.</text>
</comment>
<evidence type="ECO:0000313" key="4">
    <source>
        <dbReference type="Proteomes" id="UP000663869"/>
    </source>
</evidence>
<evidence type="ECO:0000313" key="2">
    <source>
        <dbReference type="EMBL" id="CAF3688017.1"/>
    </source>
</evidence>
<dbReference type="Proteomes" id="UP000663862">
    <property type="component" value="Unassembled WGS sequence"/>
</dbReference>
<sequence>MTNSMLLATDRKTRFDEMPNFPGHPSEDVERFLKSIKNITKANDESDNHEILEIVRAHAVSGSYRYVGCYQHVFYDSAFTSSYMEPTLCFRLCETPMIYLQNNLCRCAGSGLMDYNRQRDSSCSIPCKAVVDGHVKTNMCGGRDAYSVYAEEQFYTRHAHLLKYQIKFASCQFWNTSGYYDTVQVEIDESSTNSSLSKLERCAAACLDRNTTTKSIGFNADSNQCLCIVSPKSNLESSRALYLTILPNNKCDRHCDNILGDSNVEHNFQCGSLTNQRIWAIYDLNYACPIDSVYVEEFQKCIFAENGFRSPCSSPSITYVYDGNITWNAFLRVIEKINLTKSMISINFNNNVTIDPSWKCLNTTNAYGPTQSSIFPDNTKTSYILNNGCLTVRVYSFYSYRLFDTLCIEDPLNKDSSLYKPTSDRSILSWNNFMKTYCPDNWFDLNGNCYRMSAEPKPIQEARASCIDKPKADLSESDEDIVLNDDNTQNKTKDEYKDYMENIEKGDIVQYTSEWQARLGYYLLDTRISVNRTTPGAFQSFNQYPLASVTTINMNRSSVNEFQMVNQQENNNSIVKDDLCIISTRSAVDDKESSVVRSIQVNNCSKPRRVLCERKPPFIRTREYCLSNPLTLGLPTIISNYLSHESCVTICEPLERNFAVLNVNKCYCINSNLAQSHPIKLTHEKYRTKDCGNLCPGEFI</sequence>
<dbReference type="EMBL" id="CAJOBQ010003963">
    <property type="protein sequence ID" value="CAF4623064.1"/>
    <property type="molecule type" value="Genomic_DNA"/>
</dbReference>
<dbReference type="EMBL" id="CAJNYD010002402">
    <property type="protein sequence ID" value="CAF3416961.1"/>
    <property type="molecule type" value="Genomic_DNA"/>
</dbReference>
<name>A0A818TT53_9BILA</name>
<dbReference type="Proteomes" id="UP000663833">
    <property type="component" value="Unassembled WGS sequence"/>
</dbReference>
<proteinExistence type="predicted"/>
<gene>
    <name evidence="2" type="ORF">FME351_LOCUS26847</name>
    <name evidence="1" type="ORF">LUA448_LOCUS19067</name>
    <name evidence="3" type="ORF">TSG867_LOCUS29143</name>
</gene>
<accession>A0A818TT53</accession>
<protein>
    <recommendedName>
        <fullName evidence="5">WSC domain-containing protein</fullName>
    </recommendedName>
</protein>
<reference evidence="2" key="1">
    <citation type="submission" date="2021-02" db="EMBL/GenBank/DDBJ databases">
        <authorList>
            <person name="Nowell W R."/>
        </authorList>
    </citation>
    <scope>NUCLEOTIDE SEQUENCE</scope>
</reference>
<dbReference type="SUPFAM" id="SSF56436">
    <property type="entry name" value="C-type lectin-like"/>
    <property type="match status" value="2"/>
</dbReference>
<dbReference type="Gene3D" id="3.10.100.10">
    <property type="entry name" value="Mannose-Binding Protein A, subunit A"/>
    <property type="match status" value="1"/>
</dbReference>
<dbReference type="InterPro" id="IPR016186">
    <property type="entry name" value="C-type_lectin-like/link_sf"/>
</dbReference>
<dbReference type="EMBL" id="CAJNYU010003629">
    <property type="protein sequence ID" value="CAF3688017.1"/>
    <property type="molecule type" value="Genomic_DNA"/>
</dbReference>
<dbReference type="Proteomes" id="UP000663869">
    <property type="component" value="Unassembled WGS sequence"/>
</dbReference>